<reference evidence="2 3" key="1">
    <citation type="submission" date="2006-09" db="EMBL/GenBank/DDBJ databases">
        <authorList>
            <person name="Emerson D."/>
            <person name="Ferriera S."/>
            <person name="Johnson J."/>
            <person name="Kravitz S."/>
            <person name="Halpern A."/>
            <person name="Remington K."/>
            <person name="Beeson K."/>
            <person name="Tran B."/>
            <person name="Rogers Y.-H."/>
            <person name="Friedman R."/>
            <person name="Venter J.C."/>
        </authorList>
    </citation>
    <scope>NUCLEOTIDE SEQUENCE [LARGE SCALE GENOMIC DNA]</scope>
    <source>
        <strain evidence="2 3">PV-1</strain>
    </source>
</reference>
<organism evidence="2 3">
    <name type="scientific">Mariprofundus ferrooxydans PV-1</name>
    <dbReference type="NCBI Taxonomy" id="314345"/>
    <lineage>
        <taxon>Bacteria</taxon>
        <taxon>Pseudomonadati</taxon>
        <taxon>Pseudomonadota</taxon>
        <taxon>Candidatius Mariprofundia</taxon>
        <taxon>Mariprofundales</taxon>
        <taxon>Mariprofundaceae</taxon>
        <taxon>Mariprofundus</taxon>
    </lineage>
</organism>
<accession>Q0EW59</accession>
<dbReference type="InParanoid" id="Q0EW59"/>
<evidence type="ECO:0000313" key="2">
    <source>
        <dbReference type="EMBL" id="EAU53496.1"/>
    </source>
</evidence>
<dbReference type="HOGENOM" id="CLU_3356986_0_0_0"/>
<dbReference type="AlphaFoldDB" id="Q0EW59"/>
<proteinExistence type="predicted"/>
<keyword evidence="3" id="KW-1185">Reference proteome</keyword>
<protein>
    <submittedName>
        <fullName evidence="2">Uncharacterized protein</fullName>
    </submittedName>
</protein>
<name>Q0EW59_9PROT</name>
<evidence type="ECO:0000256" key="1">
    <source>
        <dbReference type="SAM" id="MobiDB-lite"/>
    </source>
</evidence>
<dbReference type="Proteomes" id="UP000005297">
    <property type="component" value="Unassembled WGS sequence"/>
</dbReference>
<sequence length="36" mass="3756">MIKPGDSKKSPGSLMGSNTYGEHHAGLSGRVEEVQA</sequence>
<evidence type="ECO:0000313" key="3">
    <source>
        <dbReference type="Proteomes" id="UP000005297"/>
    </source>
</evidence>
<feature type="region of interest" description="Disordered" evidence="1">
    <location>
        <begin position="1"/>
        <end position="36"/>
    </location>
</feature>
<dbReference type="EMBL" id="AATS01000022">
    <property type="protein sequence ID" value="EAU53496.1"/>
    <property type="molecule type" value="Genomic_DNA"/>
</dbReference>
<gene>
    <name evidence="2" type="ORF">SPV1_09769</name>
</gene>
<feature type="compositionally biased region" description="Basic and acidic residues" evidence="1">
    <location>
        <begin position="21"/>
        <end position="36"/>
    </location>
</feature>
<comment type="caution">
    <text evidence="2">The sequence shown here is derived from an EMBL/GenBank/DDBJ whole genome shotgun (WGS) entry which is preliminary data.</text>
</comment>